<dbReference type="AlphaFoldDB" id="A0AAV4U072"/>
<organism evidence="1 2">
    <name type="scientific">Caerostris darwini</name>
    <dbReference type="NCBI Taxonomy" id="1538125"/>
    <lineage>
        <taxon>Eukaryota</taxon>
        <taxon>Metazoa</taxon>
        <taxon>Ecdysozoa</taxon>
        <taxon>Arthropoda</taxon>
        <taxon>Chelicerata</taxon>
        <taxon>Arachnida</taxon>
        <taxon>Araneae</taxon>
        <taxon>Araneomorphae</taxon>
        <taxon>Entelegynae</taxon>
        <taxon>Araneoidea</taxon>
        <taxon>Araneidae</taxon>
        <taxon>Caerostris</taxon>
    </lineage>
</organism>
<dbReference type="EMBL" id="BPLQ01010497">
    <property type="protein sequence ID" value="GIY51148.1"/>
    <property type="molecule type" value="Genomic_DNA"/>
</dbReference>
<sequence>MRTPNDFVNWCKENDIREKPAVGARMLAGKTCLCPFFLPVPLLTTPFMGRGERFRKRLPNGGQFSFENVMCHDIRPQPNTNKKRSRITNEHVWTRENKYNLIHWGSNTIRSFPDRNRNSQAMRTCESAWPTADNPAQRHNNATSGVVSADVDAPELGPQHLLHRG</sequence>
<protein>
    <submittedName>
        <fullName evidence="1">Uncharacterized protein</fullName>
    </submittedName>
</protein>
<proteinExistence type="predicted"/>
<name>A0AAV4U072_9ARAC</name>
<evidence type="ECO:0000313" key="1">
    <source>
        <dbReference type="EMBL" id="GIY51148.1"/>
    </source>
</evidence>
<dbReference type="Proteomes" id="UP001054837">
    <property type="component" value="Unassembled WGS sequence"/>
</dbReference>
<comment type="caution">
    <text evidence="1">The sequence shown here is derived from an EMBL/GenBank/DDBJ whole genome shotgun (WGS) entry which is preliminary data.</text>
</comment>
<accession>A0AAV4U072</accession>
<reference evidence="1 2" key="1">
    <citation type="submission" date="2021-06" db="EMBL/GenBank/DDBJ databases">
        <title>Caerostris darwini draft genome.</title>
        <authorList>
            <person name="Kono N."/>
            <person name="Arakawa K."/>
        </authorList>
    </citation>
    <scope>NUCLEOTIDE SEQUENCE [LARGE SCALE GENOMIC DNA]</scope>
</reference>
<gene>
    <name evidence="1" type="ORF">CDAR_489471</name>
</gene>
<keyword evidence="2" id="KW-1185">Reference proteome</keyword>
<evidence type="ECO:0000313" key="2">
    <source>
        <dbReference type="Proteomes" id="UP001054837"/>
    </source>
</evidence>